<accession>A0ABQ2X3I8</accession>
<feature type="domain" description="Flavin reductase like" evidence="2">
    <location>
        <begin position="16"/>
        <end position="164"/>
    </location>
</feature>
<dbReference type="InterPro" id="IPR012349">
    <property type="entry name" value="Split_barrel_FMN-bd"/>
</dbReference>
<dbReference type="SMART" id="SM00903">
    <property type="entry name" value="Flavin_Reduct"/>
    <property type="match status" value="1"/>
</dbReference>
<dbReference type="EMBL" id="BMWC01000003">
    <property type="protein sequence ID" value="GGW97309.1"/>
    <property type="molecule type" value="Genomic_DNA"/>
</dbReference>
<evidence type="ECO:0000313" key="3">
    <source>
        <dbReference type="EMBL" id="GGW97309.1"/>
    </source>
</evidence>
<comment type="caution">
    <text evidence="3">The sequence shown here is derived from an EMBL/GenBank/DDBJ whole genome shotgun (WGS) entry which is preliminary data.</text>
</comment>
<evidence type="ECO:0000259" key="2">
    <source>
        <dbReference type="SMART" id="SM00903"/>
    </source>
</evidence>
<protein>
    <recommendedName>
        <fullName evidence="2">Flavin reductase like domain-containing protein</fullName>
    </recommendedName>
</protein>
<dbReference type="SUPFAM" id="SSF50475">
    <property type="entry name" value="FMN-binding split barrel"/>
    <property type="match status" value="1"/>
</dbReference>
<evidence type="ECO:0000256" key="1">
    <source>
        <dbReference type="ARBA" id="ARBA00023002"/>
    </source>
</evidence>
<keyword evidence="1" id="KW-0560">Oxidoreductase</keyword>
<dbReference type="Pfam" id="PF01613">
    <property type="entry name" value="Flavin_Reduct"/>
    <property type="match status" value="1"/>
</dbReference>
<dbReference type="PANTHER" id="PTHR30466">
    <property type="entry name" value="FLAVIN REDUCTASE"/>
    <property type="match status" value="1"/>
</dbReference>
<keyword evidence="4" id="KW-1185">Reference proteome</keyword>
<dbReference type="PANTHER" id="PTHR30466:SF1">
    <property type="entry name" value="FMN REDUCTASE (NADH) RUTF"/>
    <property type="match status" value="1"/>
</dbReference>
<dbReference type="Proteomes" id="UP000617743">
    <property type="component" value="Unassembled WGS sequence"/>
</dbReference>
<gene>
    <name evidence="3" type="ORF">GCM10010383_28980</name>
</gene>
<organism evidence="3 4">
    <name type="scientific">Streptomyces lomondensis</name>
    <dbReference type="NCBI Taxonomy" id="68229"/>
    <lineage>
        <taxon>Bacteria</taxon>
        <taxon>Bacillati</taxon>
        <taxon>Actinomycetota</taxon>
        <taxon>Actinomycetes</taxon>
        <taxon>Kitasatosporales</taxon>
        <taxon>Streptomycetaceae</taxon>
        <taxon>Streptomyces</taxon>
    </lineage>
</organism>
<proteinExistence type="predicted"/>
<sequence>MKGSAGTTGAALTHALSRVPGPVTVVTTVDGTGRRRGFTATSFSSLSLDPPLVLVCLNKTASTHGAFTSADRFLVNLLAHDQEEVALRFARSGVDRFAEGDVEGDIVPCELGLPGSPGACARVACALHAVLDGGDHSILVGRVLDTHVDDDRTPLVHYDRTFTHPAAALDLPDPLLSLHLADW</sequence>
<dbReference type="RefSeq" id="WP_190050585.1">
    <property type="nucleotide sequence ID" value="NZ_BMWC01000003.1"/>
</dbReference>
<name>A0ABQ2X3I8_9ACTN</name>
<dbReference type="InterPro" id="IPR050268">
    <property type="entry name" value="NADH-dep_flavin_reductase"/>
</dbReference>
<dbReference type="Gene3D" id="2.30.110.10">
    <property type="entry name" value="Electron Transport, Fmn-binding Protein, Chain A"/>
    <property type="match status" value="1"/>
</dbReference>
<dbReference type="InterPro" id="IPR002563">
    <property type="entry name" value="Flavin_Rdtase-like_dom"/>
</dbReference>
<reference evidence="4" key="1">
    <citation type="journal article" date="2019" name="Int. J. Syst. Evol. Microbiol.">
        <title>The Global Catalogue of Microorganisms (GCM) 10K type strain sequencing project: providing services to taxonomists for standard genome sequencing and annotation.</title>
        <authorList>
            <consortium name="The Broad Institute Genomics Platform"/>
            <consortium name="The Broad Institute Genome Sequencing Center for Infectious Disease"/>
            <person name="Wu L."/>
            <person name="Ma J."/>
        </authorList>
    </citation>
    <scope>NUCLEOTIDE SEQUENCE [LARGE SCALE GENOMIC DNA]</scope>
    <source>
        <strain evidence="4">JCM 4866</strain>
    </source>
</reference>
<evidence type="ECO:0000313" key="4">
    <source>
        <dbReference type="Proteomes" id="UP000617743"/>
    </source>
</evidence>